<keyword evidence="1" id="KW-1133">Transmembrane helix</keyword>
<dbReference type="Pfam" id="PF04657">
    <property type="entry name" value="DMT_YdcZ"/>
    <property type="match status" value="1"/>
</dbReference>
<accession>A0ABS3CMP2</accession>
<dbReference type="Proteomes" id="UP000663992">
    <property type="component" value="Unassembled WGS sequence"/>
</dbReference>
<name>A0ABS3CMP2_9ALTE</name>
<evidence type="ECO:0000313" key="3">
    <source>
        <dbReference type="Proteomes" id="UP000663992"/>
    </source>
</evidence>
<keyword evidence="1" id="KW-0472">Membrane</keyword>
<feature type="transmembrane region" description="Helical" evidence="1">
    <location>
        <begin position="32"/>
        <end position="54"/>
    </location>
</feature>
<organism evidence="2 3">
    <name type="scientific">Bowmanella yangjiangensis</name>
    <dbReference type="NCBI Taxonomy" id="2811230"/>
    <lineage>
        <taxon>Bacteria</taxon>
        <taxon>Pseudomonadati</taxon>
        <taxon>Pseudomonadota</taxon>
        <taxon>Gammaproteobacteria</taxon>
        <taxon>Alteromonadales</taxon>
        <taxon>Alteromonadaceae</taxon>
        <taxon>Bowmanella</taxon>
    </lineage>
</organism>
<dbReference type="PANTHER" id="PTHR34821">
    <property type="entry name" value="INNER MEMBRANE PROTEIN YDCZ"/>
    <property type="match status" value="1"/>
</dbReference>
<keyword evidence="1" id="KW-0812">Transmembrane</keyword>
<evidence type="ECO:0000313" key="2">
    <source>
        <dbReference type="EMBL" id="MBN7818360.1"/>
    </source>
</evidence>
<reference evidence="2 3" key="1">
    <citation type="submission" date="2021-03" db="EMBL/GenBank/DDBJ databases">
        <title>novel species isolated from a fishpond in China.</title>
        <authorList>
            <person name="Lu H."/>
            <person name="Cai Z."/>
        </authorList>
    </citation>
    <scope>NUCLEOTIDE SEQUENCE [LARGE SCALE GENOMIC DNA]</scope>
    <source>
        <strain evidence="2 3">Y57</strain>
    </source>
</reference>
<evidence type="ECO:0000256" key="1">
    <source>
        <dbReference type="SAM" id="Phobius"/>
    </source>
</evidence>
<dbReference type="RefSeq" id="WP_206592194.1">
    <property type="nucleotide sequence ID" value="NZ_JAFKCS010000001.1"/>
</dbReference>
<keyword evidence="3" id="KW-1185">Reference proteome</keyword>
<comment type="caution">
    <text evidence="2">The sequence shown here is derived from an EMBL/GenBank/DDBJ whole genome shotgun (WGS) entry which is preliminary data.</text>
</comment>
<feature type="transmembrane region" description="Helical" evidence="1">
    <location>
        <begin position="66"/>
        <end position="89"/>
    </location>
</feature>
<dbReference type="EMBL" id="JAFKCS010000001">
    <property type="protein sequence ID" value="MBN7818360.1"/>
    <property type="molecule type" value="Genomic_DNA"/>
</dbReference>
<protein>
    <submittedName>
        <fullName evidence="2">DMT family transporter</fullName>
    </submittedName>
</protein>
<feature type="transmembrane region" description="Helical" evidence="1">
    <location>
        <begin position="130"/>
        <end position="148"/>
    </location>
</feature>
<dbReference type="PANTHER" id="PTHR34821:SF2">
    <property type="entry name" value="INNER MEMBRANE PROTEIN YDCZ"/>
    <property type="match status" value="1"/>
</dbReference>
<feature type="transmembrane region" description="Helical" evidence="1">
    <location>
        <begin position="95"/>
        <end position="118"/>
    </location>
</feature>
<sequence length="149" mass="15877">MTFLGMLALLAGAAIATQASMNAQLGVLLRSSIWATAIAFTSSMLVTFTVLLVSSQHLPKMEIWQAVPLHLWFGGVLSALGVGLFYFLIPKMGVGPMMSFALTGQLLVAMLASHYGWFGLPVKPLDSLKALGIVSLICGILLINWRNAG</sequence>
<dbReference type="InterPro" id="IPR006750">
    <property type="entry name" value="YdcZ"/>
</dbReference>
<gene>
    <name evidence="2" type="ORF">J0A65_00715</name>
</gene>
<proteinExistence type="predicted"/>